<evidence type="ECO:0000313" key="1">
    <source>
        <dbReference type="EMBL" id="CAG8648276.1"/>
    </source>
</evidence>
<name>A0ACA9ND77_9GLOM</name>
<comment type="caution">
    <text evidence="1">The sequence shown here is derived from an EMBL/GenBank/DDBJ whole genome shotgun (WGS) entry which is preliminary data.</text>
</comment>
<accession>A0ACA9ND77</accession>
<proteinExistence type="predicted"/>
<keyword evidence="2" id="KW-1185">Reference proteome</keyword>
<protein>
    <submittedName>
        <fullName evidence="1">27434_t:CDS:1</fullName>
    </submittedName>
</protein>
<dbReference type="EMBL" id="CAJVQC010013443">
    <property type="protein sequence ID" value="CAG8648276.1"/>
    <property type="molecule type" value="Genomic_DNA"/>
</dbReference>
<gene>
    <name evidence="1" type="ORF">RPERSI_LOCUS7762</name>
</gene>
<organism evidence="1 2">
    <name type="scientific">Racocetra persica</name>
    <dbReference type="NCBI Taxonomy" id="160502"/>
    <lineage>
        <taxon>Eukaryota</taxon>
        <taxon>Fungi</taxon>
        <taxon>Fungi incertae sedis</taxon>
        <taxon>Mucoromycota</taxon>
        <taxon>Glomeromycotina</taxon>
        <taxon>Glomeromycetes</taxon>
        <taxon>Diversisporales</taxon>
        <taxon>Gigasporaceae</taxon>
        <taxon>Racocetra</taxon>
    </lineage>
</organism>
<reference evidence="1" key="1">
    <citation type="submission" date="2021-06" db="EMBL/GenBank/DDBJ databases">
        <authorList>
            <person name="Kallberg Y."/>
            <person name="Tangrot J."/>
            <person name="Rosling A."/>
        </authorList>
    </citation>
    <scope>NUCLEOTIDE SEQUENCE</scope>
    <source>
        <strain evidence="1">MA461A</strain>
    </source>
</reference>
<dbReference type="Proteomes" id="UP000789920">
    <property type="component" value="Unassembled WGS sequence"/>
</dbReference>
<evidence type="ECO:0000313" key="2">
    <source>
        <dbReference type="Proteomes" id="UP000789920"/>
    </source>
</evidence>
<sequence>MKHVNSLTDDILYHAYQQLQNPELQLTDHEIKNDILQQLENILSQQYKTLKDFPNMPCSESVCEFENYTSEAIMQREFANWLLMISERQISGITPNSSYIKLPQSIAIYDESY</sequence>